<keyword evidence="3" id="KW-0378">Hydrolase</keyword>
<protein>
    <recommendedName>
        <fullName evidence="2">UPF0102 protein SAMN02745664_11614</fullName>
    </recommendedName>
</protein>
<gene>
    <name evidence="3" type="ORF">SAMN02745664_11614</name>
</gene>
<evidence type="ECO:0000313" key="4">
    <source>
        <dbReference type="Proteomes" id="UP000187495"/>
    </source>
</evidence>
<proteinExistence type="inferred from homology"/>
<dbReference type="PANTHER" id="PTHR34039:SF1">
    <property type="entry name" value="UPF0102 PROTEIN YRAN"/>
    <property type="match status" value="1"/>
</dbReference>
<sequence length="117" mass="13212">MRQGAFYEMQAQLILCQAGLQIVATNFIATGIGEIDIIATPSQQSLLIFVEVRSRKKSQFGTAADSISPTKQGRIYRTAEYFLQQHPEYAEYECRFDVLLFDVMADGVVHEWLVAAF</sequence>
<reference evidence="4" key="1">
    <citation type="submission" date="2017-01" db="EMBL/GenBank/DDBJ databases">
        <authorList>
            <person name="Varghese N."/>
            <person name="Submissions S."/>
        </authorList>
    </citation>
    <scope>NUCLEOTIDE SEQUENCE [LARGE SCALE GENOMIC DNA]</scope>
    <source>
        <strain evidence="4">DSM 21768</strain>
    </source>
</reference>
<evidence type="ECO:0000256" key="1">
    <source>
        <dbReference type="ARBA" id="ARBA00006738"/>
    </source>
</evidence>
<dbReference type="Gene3D" id="3.40.1350.10">
    <property type="match status" value="1"/>
</dbReference>
<dbReference type="Proteomes" id="UP000187495">
    <property type="component" value="Unassembled WGS sequence"/>
</dbReference>
<name>A0A1N7FRA8_9GAMM</name>
<dbReference type="NCBIfam" id="NF009150">
    <property type="entry name" value="PRK12497.1-3"/>
    <property type="match status" value="1"/>
</dbReference>
<dbReference type="Pfam" id="PF02021">
    <property type="entry name" value="UPF0102"/>
    <property type="match status" value="1"/>
</dbReference>
<organism evidence="3 4">
    <name type="scientific">Moraxella cuniculi DSM 21768</name>
    <dbReference type="NCBI Taxonomy" id="1122245"/>
    <lineage>
        <taxon>Bacteria</taxon>
        <taxon>Pseudomonadati</taxon>
        <taxon>Pseudomonadota</taxon>
        <taxon>Gammaproteobacteria</taxon>
        <taxon>Moraxellales</taxon>
        <taxon>Moraxellaceae</taxon>
        <taxon>Moraxella</taxon>
    </lineage>
</organism>
<accession>A0A1N7FRA8</accession>
<keyword evidence="3" id="KW-0540">Nuclease</keyword>
<dbReference type="EMBL" id="FTNU01000016">
    <property type="protein sequence ID" value="SIS02804.1"/>
    <property type="molecule type" value="Genomic_DNA"/>
</dbReference>
<dbReference type="AlphaFoldDB" id="A0A1N7FRA8"/>
<evidence type="ECO:0000313" key="3">
    <source>
        <dbReference type="EMBL" id="SIS02804.1"/>
    </source>
</evidence>
<dbReference type="HAMAP" id="MF_00048">
    <property type="entry name" value="UPF0102"/>
    <property type="match status" value="1"/>
</dbReference>
<dbReference type="InterPro" id="IPR011856">
    <property type="entry name" value="tRNA_endonuc-like_dom_sf"/>
</dbReference>
<dbReference type="NCBIfam" id="TIGR00252">
    <property type="entry name" value="YraN family protein"/>
    <property type="match status" value="1"/>
</dbReference>
<dbReference type="GO" id="GO:0003676">
    <property type="term" value="F:nucleic acid binding"/>
    <property type="evidence" value="ECO:0007669"/>
    <property type="project" value="InterPro"/>
</dbReference>
<dbReference type="GO" id="GO:0004519">
    <property type="term" value="F:endonuclease activity"/>
    <property type="evidence" value="ECO:0007669"/>
    <property type="project" value="UniProtKB-KW"/>
</dbReference>
<evidence type="ECO:0000256" key="2">
    <source>
        <dbReference type="HAMAP-Rule" id="MF_00048"/>
    </source>
</evidence>
<dbReference type="InterPro" id="IPR011335">
    <property type="entry name" value="Restrct_endonuc-II-like"/>
</dbReference>
<keyword evidence="4" id="KW-1185">Reference proteome</keyword>
<dbReference type="SUPFAM" id="SSF52980">
    <property type="entry name" value="Restriction endonuclease-like"/>
    <property type="match status" value="1"/>
</dbReference>
<comment type="similarity">
    <text evidence="1 2">Belongs to the UPF0102 family.</text>
</comment>
<dbReference type="PANTHER" id="PTHR34039">
    <property type="entry name" value="UPF0102 PROTEIN YRAN"/>
    <property type="match status" value="1"/>
</dbReference>
<dbReference type="STRING" id="34061.B0189_00225"/>
<keyword evidence="3" id="KW-0255">Endonuclease</keyword>
<dbReference type="InterPro" id="IPR003509">
    <property type="entry name" value="UPF0102_YraN-like"/>
</dbReference>